<evidence type="ECO:0000256" key="7">
    <source>
        <dbReference type="ARBA" id="ARBA00023118"/>
    </source>
</evidence>
<evidence type="ECO:0000256" key="3">
    <source>
        <dbReference type="ARBA" id="ARBA00022722"/>
    </source>
</evidence>
<protein>
    <recommendedName>
        <fullName evidence="2">CRISPR system Cms endoribonuclease Csm3</fullName>
    </recommendedName>
    <alternativeName>
        <fullName evidence="8">CRISPR type III A-associated RAMP protein Csm3</fullName>
    </alternativeName>
</protein>
<dbReference type="Proteomes" id="UP000886289">
    <property type="component" value="Unassembled WGS sequence"/>
</dbReference>
<dbReference type="NCBIfam" id="TIGR02582">
    <property type="entry name" value="cas7_TM1809"/>
    <property type="match status" value="1"/>
</dbReference>
<accession>A0A7C0YAE6</accession>
<keyword evidence="3" id="KW-0540">Nuclease</keyword>
<feature type="domain" description="CRISPR type III-associated protein" evidence="9">
    <location>
        <begin position="16"/>
        <end position="216"/>
    </location>
</feature>
<dbReference type="GO" id="GO:0016787">
    <property type="term" value="F:hydrolase activity"/>
    <property type="evidence" value="ECO:0007669"/>
    <property type="project" value="UniProtKB-KW"/>
</dbReference>
<keyword evidence="6" id="KW-0694">RNA-binding</keyword>
<dbReference type="InterPro" id="IPR052216">
    <property type="entry name" value="CRISPR_Csm3_endoribonuclease"/>
</dbReference>
<dbReference type="GO" id="GO:0003723">
    <property type="term" value="F:RNA binding"/>
    <property type="evidence" value="ECO:0007669"/>
    <property type="project" value="UniProtKB-KW"/>
</dbReference>
<evidence type="ECO:0000256" key="5">
    <source>
        <dbReference type="ARBA" id="ARBA00022801"/>
    </source>
</evidence>
<dbReference type="PANTHER" id="PTHR35579:SF3">
    <property type="entry name" value="CRISPR SYSTEM CMS ENDORIBONUCLEASE CSM3"/>
    <property type="match status" value="1"/>
</dbReference>
<keyword evidence="4" id="KW-0255">Endonuclease</keyword>
<comment type="caution">
    <text evidence="10">The sequence shown here is derived from an EMBL/GenBank/DDBJ whole genome shotgun (WGS) entry which is preliminary data.</text>
</comment>
<evidence type="ECO:0000256" key="4">
    <source>
        <dbReference type="ARBA" id="ARBA00022759"/>
    </source>
</evidence>
<evidence type="ECO:0000259" key="9">
    <source>
        <dbReference type="Pfam" id="PF03787"/>
    </source>
</evidence>
<evidence type="ECO:0000256" key="8">
    <source>
        <dbReference type="ARBA" id="ARBA00033183"/>
    </source>
</evidence>
<evidence type="ECO:0000256" key="2">
    <source>
        <dbReference type="ARBA" id="ARBA00022150"/>
    </source>
</evidence>
<dbReference type="GO" id="GO:0004519">
    <property type="term" value="F:endonuclease activity"/>
    <property type="evidence" value="ECO:0007669"/>
    <property type="project" value="UniProtKB-KW"/>
</dbReference>
<sequence length="262" mass="29513">MPDLKFMGKYIITADIRLKTALHIGGTEEGFDIGGLDNPVIKDKVTGVPYIPGSSLKGKMRSLLEWAYGKINFGFNQEKKEYEGKVCTDPTHPIGIVFGVPADAYKKQGELPSGPTRLTVRDAYPDKEQIKDWEAKMEEKIYTEIKTENAIDRLTSSANPRTMERVPAESVFKAEFVFDVYSPEDVKHLKLLFQGMYLLEESYLGGGGTRGSGKIKFENIKITARDKNEYIGEGEKRLIVNQNTYNTPKPILGNFNTIFRIE</sequence>
<evidence type="ECO:0000256" key="1">
    <source>
        <dbReference type="ARBA" id="ARBA00006342"/>
    </source>
</evidence>
<name>A0A7C0YAE6_DESA2</name>
<dbReference type="GO" id="GO:0051607">
    <property type="term" value="P:defense response to virus"/>
    <property type="evidence" value="ECO:0007669"/>
    <property type="project" value="UniProtKB-KW"/>
</dbReference>
<reference evidence="10" key="1">
    <citation type="journal article" date="2020" name="mSystems">
        <title>Genome- and Community-Level Interaction Insights into Carbon Utilization and Element Cycling Functions of Hydrothermarchaeota in Hydrothermal Sediment.</title>
        <authorList>
            <person name="Zhou Z."/>
            <person name="Liu Y."/>
            <person name="Xu W."/>
            <person name="Pan J."/>
            <person name="Luo Z.H."/>
            <person name="Li M."/>
        </authorList>
    </citation>
    <scope>NUCLEOTIDE SEQUENCE [LARGE SCALE GENOMIC DNA]</scope>
    <source>
        <strain evidence="10">HyVt-233</strain>
    </source>
</reference>
<gene>
    <name evidence="10" type="primary">csm3</name>
    <name evidence="10" type="ORF">ENG63_06715</name>
</gene>
<comment type="similarity">
    <text evidence="1">Belongs to the CRISPR-associated Csm3 family.</text>
</comment>
<dbReference type="Pfam" id="PF03787">
    <property type="entry name" value="RAMPs"/>
    <property type="match status" value="1"/>
</dbReference>
<proteinExistence type="inferred from homology"/>
<keyword evidence="5" id="KW-0378">Hydrolase</keyword>
<organism evidence="10">
    <name type="scientific">Desulfofervidus auxilii</name>
    <dbReference type="NCBI Taxonomy" id="1621989"/>
    <lineage>
        <taxon>Bacteria</taxon>
        <taxon>Pseudomonadati</taxon>
        <taxon>Thermodesulfobacteriota</taxon>
        <taxon>Candidatus Desulfofervidia</taxon>
        <taxon>Candidatus Desulfofervidales</taxon>
        <taxon>Candidatus Desulfofervidaceae</taxon>
        <taxon>Candidatus Desulfofervidus</taxon>
    </lineage>
</organism>
<dbReference type="PANTHER" id="PTHR35579">
    <property type="entry name" value="CRISPR SYSTEM CMS ENDORIBONUCLEASE CSM3"/>
    <property type="match status" value="1"/>
</dbReference>
<keyword evidence="7" id="KW-0051">Antiviral defense</keyword>
<dbReference type="EMBL" id="DRBS01000252">
    <property type="protein sequence ID" value="HDD44532.1"/>
    <property type="molecule type" value="Genomic_DNA"/>
</dbReference>
<dbReference type="InterPro" id="IPR005537">
    <property type="entry name" value="RAMP_III_fam"/>
</dbReference>
<evidence type="ECO:0000256" key="6">
    <source>
        <dbReference type="ARBA" id="ARBA00022884"/>
    </source>
</evidence>
<dbReference type="InterPro" id="IPR013412">
    <property type="entry name" value="CRISPR-assoc_RAMP_Csm3"/>
</dbReference>
<dbReference type="AlphaFoldDB" id="A0A7C0YAE6"/>
<evidence type="ECO:0000313" key="10">
    <source>
        <dbReference type="EMBL" id="HDD44532.1"/>
    </source>
</evidence>